<dbReference type="InterPro" id="IPR032694">
    <property type="entry name" value="CopC/D"/>
</dbReference>
<dbReference type="Pfam" id="PF05425">
    <property type="entry name" value="CopD"/>
    <property type="match status" value="1"/>
</dbReference>
<keyword evidence="6 9" id="KW-1133">Transmembrane helix</keyword>
<evidence type="ECO:0000256" key="10">
    <source>
        <dbReference type="SAM" id="SignalP"/>
    </source>
</evidence>
<dbReference type="InterPro" id="IPR014755">
    <property type="entry name" value="Cu-Rt/internalin_Ig-like"/>
</dbReference>
<feature type="transmembrane region" description="Helical" evidence="9">
    <location>
        <begin position="254"/>
        <end position="277"/>
    </location>
</feature>
<feature type="transmembrane region" description="Helical" evidence="9">
    <location>
        <begin position="396"/>
        <end position="416"/>
    </location>
</feature>
<dbReference type="GO" id="GO:0005886">
    <property type="term" value="C:plasma membrane"/>
    <property type="evidence" value="ECO:0007669"/>
    <property type="project" value="UniProtKB-SubCell"/>
</dbReference>
<feature type="domain" description="CopC" evidence="11">
    <location>
        <begin position="29"/>
        <end position="119"/>
    </location>
</feature>
<keyword evidence="7" id="KW-0186">Copper</keyword>
<dbReference type="RefSeq" id="WP_067068902.1">
    <property type="nucleotide sequence ID" value="NZ_JYIJ01000014.1"/>
</dbReference>
<evidence type="ECO:0000256" key="9">
    <source>
        <dbReference type="SAM" id="Phobius"/>
    </source>
</evidence>
<evidence type="ECO:0000256" key="8">
    <source>
        <dbReference type="ARBA" id="ARBA00023136"/>
    </source>
</evidence>
<dbReference type="PANTHER" id="PTHR34820:SF4">
    <property type="entry name" value="INNER MEMBRANE PROTEIN YEBZ"/>
    <property type="match status" value="1"/>
</dbReference>
<dbReference type="Pfam" id="PF04234">
    <property type="entry name" value="CopC"/>
    <property type="match status" value="1"/>
</dbReference>
<gene>
    <name evidence="13" type="ORF">TH66_05560</name>
    <name evidence="14" type="ORF">TR74_20595</name>
</gene>
<comment type="caution">
    <text evidence="13">The sequence shown here is derived from an EMBL/GenBank/DDBJ whole genome shotgun (WGS) entry which is preliminary data.</text>
</comment>
<evidence type="ECO:0000313" key="13">
    <source>
        <dbReference type="EMBL" id="KWX04679.1"/>
    </source>
</evidence>
<dbReference type="GO" id="GO:0006825">
    <property type="term" value="P:copper ion transport"/>
    <property type="evidence" value="ECO:0007669"/>
    <property type="project" value="InterPro"/>
</dbReference>
<dbReference type="AlphaFoldDB" id="A0A132N3H9"/>
<dbReference type="GO" id="GO:0046688">
    <property type="term" value="P:response to copper ion"/>
    <property type="evidence" value="ECO:0007669"/>
    <property type="project" value="InterPro"/>
</dbReference>
<comment type="subcellular location">
    <subcellularLocation>
        <location evidence="1">Cell membrane</location>
        <topology evidence="1">Multi-pass membrane protein</topology>
    </subcellularLocation>
</comment>
<dbReference type="PATRIC" id="fig|1469144.8.peg.4113"/>
<evidence type="ECO:0000259" key="12">
    <source>
        <dbReference type="Pfam" id="PF05425"/>
    </source>
</evidence>
<feature type="transmembrane region" description="Helical" evidence="9">
    <location>
        <begin position="322"/>
        <end position="342"/>
    </location>
</feature>
<dbReference type="SUPFAM" id="SSF81296">
    <property type="entry name" value="E set domains"/>
    <property type="match status" value="1"/>
</dbReference>
<evidence type="ECO:0000256" key="6">
    <source>
        <dbReference type="ARBA" id="ARBA00022989"/>
    </source>
</evidence>
<dbReference type="InterPro" id="IPR007348">
    <property type="entry name" value="CopC_dom"/>
</dbReference>
<feature type="transmembrane region" description="Helical" evidence="9">
    <location>
        <begin position="289"/>
        <end position="310"/>
    </location>
</feature>
<dbReference type="InterPro" id="IPR008457">
    <property type="entry name" value="Cu-R_CopD_dom"/>
</dbReference>
<keyword evidence="2" id="KW-1003">Cell membrane</keyword>
<dbReference type="Proteomes" id="UP000070598">
    <property type="component" value="Unassembled WGS sequence"/>
</dbReference>
<accession>A0A132N3H9</accession>
<evidence type="ECO:0000256" key="2">
    <source>
        <dbReference type="ARBA" id="ARBA00022475"/>
    </source>
</evidence>
<feature type="transmembrane region" description="Helical" evidence="9">
    <location>
        <begin position="221"/>
        <end position="242"/>
    </location>
</feature>
<keyword evidence="3 9" id="KW-0812">Transmembrane</keyword>
<reference evidence="13 16" key="1">
    <citation type="submission" date="2015-02" db="EMBL/GenBank/DDBJ databases">
        <title>Physiological reanalysis, assessment of diazotrophy, and genome sequences of multiple isolates of Streptomyces thermoautotrophicus.</title>
        <authorList>
            <person name="MacKellar D.C."/>
            <person name="Lieber L."/>
            <person name="Norman J."/>
            <person name="Bolger A."/>
            <person name="Tobin C."/>
            <person name="Murray J.W."/>
            <person name="Prell J."/>
        </authorList>
    </citation>
    <scope>NUCLEOTIDE SEQUENCE [LARGE SCALE GENOMIC DNA]</scope>
    <source>
        <strain evidence="13 16">UBT1</strain>
    </source>
</reference>
<evidence type="ECO:0000256" key="4">
    <source>
        <dbReference type="ARBA" id="ARBA00022723"/>
    </source>
</evidence>
<evidence type="ECO:0008006" key="17">
    <source>
        <dbReference type="Google" id="ProtNLM"/>
    </source>
</evidence>
<dbReference type="InterPro" id="IPR014756">
    <property type="entry name" value="Ig_E-set"/>
</dbReference>
<evidence type="ECO:0000256" key="1">
    <source>
        <dbReference type="ARBA" id="ARBA00004651"/>
    </source>
</evidence>
<dbReference type="Proteomes" id="UP000070659">
    <property type="component" value="Unassembled WGS sequence"/>
</dbReference>
<evidence type="ECO:0000313" key="14">
    <source>
        <dbReference type="EMBL" id="KWX06876.1"/>
    </source>
</evidence>
<feature type="signal peptide" evidence="10">
    <location>
        <begin position="1"/>
        <end position="30"/>
    </location>
</feature>
<dbReference type="Gene3D" id="2.60.40.1220">
    <property type="match status" value="1"/>
</dbReference>
<feature type="transmembrane region" description="Helical" evidence="9">
    <location>
        <begin position="180"/>
        <end position="201"/>
    </location>
</feature>
<dbReference type="GO" id="GO:0042597">
    <property type="term" value="C:periplasmic space"/>
    <property type="evidence" value="ECO:0007669"/>
    <property type="project" value="InterPro"/>
</dbReference>
<evidence type="ECO:0000256" key="7">
    <source>
        <dbReference type="ARBA" id="ARBA00023008"/>
    </source>
</evidence>
<feature type="chain" id="PRO_5010447100" description="Copper resistance protein CopC" evidence="10">
    <location>
        <begin position="31"/>
        <end position="547"/>
    </location>
</feature>
<feature type="transmembrane region" description="Helical" evidence="9">
    <location>
        <begin position="362"/>
        <end position="384"/>
    </location>
</feature>
<protein>
    <recommendedName>
        <fullName evidence="17">Copper resistance protein CopC</fullName>
    </recommendedName>
</protein>
<dbReference type="GO" id="GO:0005507">
    <property type="term" value="F:copper ion binding"/>
    <property type="evidence" value="ECO:0007669"/>
    <property type="project" value="InterPro"/>
</dbReference>
<dbReference type="PANTHER" id="PTHR34820">
    <property type="entry name" value="INNER MEMBRANE PROTEIN YEBZ"/>
    <property type="match status" value="1"/>
</dbReference>
<evidence type="ECO:0000313" key="15">
    <source>
        <dbReference type="Proteomes" id="UP000070598"/>
    </source>
</evidence>
<proteinExistence type="predicted"/>
<organism evidence="13 16">
    <name type="scientific">Carbonactinospora thermoautotrophica</name>
    <dbReference type="NCBI Taxonomy" id="1469144"/>
    <lineage>
        <taxon>Bacteria</taxon>
        <taxon>Bacillati</taxon>
        <taxon>Actinomycetota</taxon>
        <taxon>Actinomycetes</taxon>
        <taxon>Kitasatosporales</taxon>
        <taxon>Carbonactinosporaceae</taxon>
        <taxon>Carbonactinospora</taxon>
    </lineage>
</organism>
<reference evidence="15" key="2">
    <citation type="submission" date="2015-02" db="EMBL/GenBank/DDBJ databases">
        <title>Physiological reanalysis, assessment of diazotrophy, and genome sequences of multiple isolates of Streptomyces thermoautotrophicus.</title>
        <authorList>
            <person name="MacKellar D.C."/>
            <person name="Lieber L."/>
            <person name="Norman J."/>
            <person name="Bolger A."/>
            <person name="Tobin C."/>
            <person name="Murray J.W."/>
            <person name="Friesen M."/>
            <person name="Prell J."/>
        </authorList>
    </citation>
    <scope>NUCLEOTIDE SEQUENCE [LARGE SCALE GENOMIC DNA]</scope>
    <source>
        <strain evidence="15">UBT1</strain>
    </source>
</reference>
<dbReference type="EMBL" id="JYIJ01000014">
    <property type="protein sequence ID" value="KWX04679.1"/>
    <property type="molecule type" value="Genomic_DNA"/>
</dbReference>
<keyword evidence="8 9" id="KW-0472">Membrane</keyword>
<name>A0A132N3H9_9ACTN</name>
<evidence type="ECO:0000256" key="5">
    <source>
        <dbReference type="ARBA" id="ARBA00022729"/>
    </source>
</evidence>
<evidence type="ECO:0000259" key="11">
    <source>
        <dbReference type="Pfam" id="PF04234"/>
    </source>
</evidence>
<keyword evidence="5 10" id="KW-0732">Signal</keyword>
<dbReference type="EMBL" id="JYIK01001084">
    <property type="protein sequence ID" value="KWX06876.1"/>
    <property type="molecule type" value="Genomic_DNA"/>
</dbReference>
<evidence type="ECO:0000256" key="3">
    <source>
        <dbReference type="ARBA" id="ARBA00022692"/>
    </source>
</evidence>
<feature type="domain" description="Copper resistance protein D" evidence="12">
    <location>
        <begin position="321"/>
        <end position="413"/>
    </location>
</feature>
<evidence type="ECO:0000313" key="16">
    <source>
        <dbReference type="Proteomes" id="UP000070659"/>
    </source>
</evidence>
<feature type="transmembrane region" description="Helical" evidence="9">
    <location>
        <begin position="148"/>
        <end position="168"/>
    </location>
</feature>
<sequence length="547" mass="56583">MFARCAGFAAGFAAVWMVLVALAPPASAHAELVRTSPTDRQRLDTPPRAVVLEFTEQVQPVVTRLLDADGRPVSTGELRTLGRSLLLPLPPDLPRGVYVVTWRVVSSDTHPVSGAFAFGIGVEPGSLATAPPPAGASGAEVALMLCRWIGYAGLALILGGSVFLVVCWPAGRALARRTVAAGWVAAVATPVLALLVHGPYLTGRPLVSALDPRLLADTAGTRFGLLHLARLCLLLALARPLRAILTPGHRPGRAALGAAVLLAGVVATYVGAGHAAAGERRALAMVSDGLHLAAMSLWAGGLVLLAACALRPRHRPTLGDALTRFSRLALGSVGVLAATGLFQTWRQVGSFAGLTGTPYGRLLLVKIALFTVLLVLGALAMRAVRGDAAGRLRRIVPIEVACLAVVLGLTAVLVTMPPARHAEATAAGGSAHAVLSLPDGGTAEVHVAPAAVGPNQVRIVVRDQAGRARAVPEMTMRVSLPGRGLGPFEVPLRSHGSAGYGGEMTLFFAGAWRLDLALRTSDIDAYVVTTTIRVGAAKPVTHHHGGR</sequence>
<keyword evidence="4" id="KW-0479">Metal-binding</keyword>